<accession>M0QG88</accession>
<proteinExistence type="predicted"/>
<name>M0QG88_9ACTN</name>
<dbReference type="RefSeq" id="WP_007619034.1">
    <property type="nucleotide sequence ID" value="NZ_BANX01000008.1"/>
</dbReference>
<evidence type="ECO:0000313" key="4">
    <source>
        <dbReference type="Proteomes" id="UP000011666"/>
    </source>
</evidence>
<dbReference type="Pfam" id="PF02720">
    <property type="entry name" value="DUF222"/>
    <property type="match status" value="1"/>
</dbReference>
<dbReference type="InterPro" id="IPR003615">
    <property type="entry name" value="HNH_nuc"/>
</dbReference>
<dbReference type="CDD" id="cd00085">
    <property type="entry name" value="HNHc"/>
    <property type="match status" value="1"/>
</dbReference>
<feature type="region of interest" description="Disordered" evidence="1">
    <location>
        <begin position="259"/>
        <end position="281"/>
    </location>
</feature>
<dbReference type="EMBL" id="BANX01000008">
    <property type="protein sequence ID" value="GAC67645.1"/>
    <property type="molecule type" value="Genomic_DNA"/>
</dbReference>
<evidence type="ECO:0000259" key="2">
    <source>
        <dbReference type="Pfam" id="PF02720"/>
    </source>
</evidence>
<sequence length="463" mass="50038">MFTYSDHHADDAALSSCGTGGLGEHGRAAQRLERQAAARKVLLAHRIGQAIFDDMLCLDPADLHPGVGNAAEKAAVGEVSLQFGVSRTMAGRWMELGTMLADLPRIRIAFLTGDYTLNRVTILAHALERLDPDLRETAQDTAIALAQRPVTDTVLRDLLDELVITVDPDQAATDREDYADRYLDLTITNDGQGHTAIEATVPAEHGIHLRTRIDTLIEQRLCPDDPRTIGHRRVDALADIHALPGAHLQCRCGLPTCPKRRPGETPPDTTAQPNTTQQPASTLVLERRPDTIARLRGHGAIDPAHADHIAAMPGVTIITTPGPLTPGPLAPGLVTPGAGALSPTTPAAVPVDPTGHGGYHHPPPGALTYTPTTALRAQILATDRYCRYPFCGMPAHRCELDHLVKFDHTNPSAGGWTLPANIAPLCTPDHHRKHLGRWIPHMNTDRTITWHNPETGQSLTTYP</sequence>
<protein>
    <recommendedName>
        <fullName evidence="2">DUF222 domain-containing protein</fullName>
    </recommendedName>
</protein>
<keyword evidence="4" id="KW-1185">Reference proteome</keyword>
<dbReference type="InterPro" id="IPR003870">
    <property type="entry name" value="DUF222"/>
</dbReference>
<feature type="compositionally biased region" description="Low complexity" evidence="1">
    <location>
        <begin position="266"/>
        <end position="281"/>
    </location>
</feature>
<reference evidence="3 4" key="1">
    <citation type="submission" date="2013-01" db="EMBL/GenBank/DDBJ databases">
        <title>Whole genome shotgun sequence of Gordonia soli NBRC 108243.</title>
        <authorList>
            <person name="Isaki-Nakamura S."/>
            <person name="Hosoyama A."/>
            <person name="Tsuchikane K."/>
            <person name="Ando Y."/>
            <person name="Baba S."/>
            <person name="Ohji S."/>
            <person name="Hamada M."/>
            <person name="Tamura T."/>
            <person name="Yamazoe A."/>
            <person name="Yamazaki S."/>
            <person name="Fujita N."/>
        </authorList>
    </citation>
    <scope>NUCLEOTIDE SEQUENCE [LARGE SCALE GENOMIC DNA]</scope>
    <source>
        <strain evidence="3 4">NBRC 108243</strain>
    </source>
</reference>
<feature type="domain" description="DUF222" evidence="2">
    <location>
        <begin position="34"/>
        <end position="263"/>
    </location>
</feature>
<comment type="caution">
    <text evidence="3">The sequence shown here is derived from an EMBL/GenBank/DDBJ whole genome shotgun (WGS) entry which is preliminary data.</text>
</comment>
<evidence type="ECO:0000256" key="1">
    <source>
        <dbReference type="SAM" id="MobiDB-lite"/>
    </source>
</evidence>
<gene>
    <name evidence="3" type="ORF">GS4_08_02300</name>
</gene>
<dbReference type="Proteomes" id="UP000011666">
    <property type="component" value="Unassembled WGS sequence"/>
</dbReference>
<dbReference type="OrthoDB" id="4363335at2"/>
<organism evidence="3 4">
    <name type="scientific">Gordonia soli NBRC 108243</name>
    <dbReference type="NCBI Taxonomy" id="1223545"/>
    <lineage>
        <taxon>Bacteria</taxon>
        <taxon>Bacillati</taxon>
        <taxon>Actinomycetota</taxon>
        <taxon>Actinomycetes</taxon>
        <taxon>Mycobacteriales</taxon>
        <taxon>Gordoniaceae</taxon>
        <taxon>Gordonia</taxon>
    </lineage>
</organism>
<evidence type="ECO:0000313" key="3">
    <source>
        <dbReference type="EMBL" id="GAC67645.1"/>
    </source>
</evidence>
<dbReference type="STRING" id="1223545.GS4_08_02300"/>
<dbReference type="eggNOG" id="COG1403">
    <property type="taxonomic scope" value="Bacteria"/>
</dbReference>
<dbReference type="AlphaFoldDB" id="M0QG88"/>